<dbReference type="EMBL" id="LN483116">
    <property type="protein sequence ID" value="CDZ96184.1"/>
    <property type="molecule type" value="Genomic_DNA"/>
</dbReference>
<accession>A0A0F7SG00</accession>
<dbReference type="AlphaFoldDB" id="A0A0F7SG00"/>
<organism evidence="1">
    <name type="scientific">Phaffia rhodozyma</name>
    <name type="common">Yeast</name>
    <name type="synonym">Xanthophyllomyces dendrorhous</name>
    <dbReference type="NCBI Taxonomy" id="264483"/>
    <lineage>
        <taxon>Eukaryota</taxon>
        <taxon>Fungi</taxon>
        <taxon>Dikarya</taxon>
        <taxon>Basidiomycota</taxon>
        <taxon>Agaricomycotina</taxon>
        <taxon>Tremellomycetes</taxon>
        <taxon>Cystofilobasidiales</taxon>
        <taxon>Mrakiaceae</taxon>
        <taxon>Phaffia</taxon>
    </lineage>
</organism>
<evidence type="ECO:0000313" key="1">
    <source>
        <dbReference type="EMBL" id="CDZ96184.1"/>
    </source>
</evidence>
<reference evidence="1" key="1">
    <citation type="submission" date="2014-08" db="EMBL/GenBank/DDBJ databases">
        <authorList>
            <person name="Sharma Rahul"/>
            <person name="Thines Marco"/>
        </authorList>
    </citation>
    <scope>NUCLEOTIDE SEQUENCE</scope>
</reference>
<name>A0A0F7SG00_PHARH</name>
<protein>
    <submittedName>
        <fullName evidence="1">Uncharacterized protein</fullName>
    </submittedName>
</protein>
<proteinExistence type="predicted"/>
<sequence length="76" mass="7754">MLVLETNIWWFGFIDVAKTLFIKCCFIDNDDTTTAASSAAAVVDAAAAATAAVAAAARAISGTSSQCREALAAPIT</sequence>